<feature type="region of interest" description="Disordered" evidence="8">
    <location>
        <begin position="378"/>
        <end position="407"/>
    </location>
</feature>
<feature type="binding site" evidence="7">
    <location>
        <position position="42"/>
    </location>
    <ligand>
        <name>ATP</name>
        <dbReference type="ChEBI" id="CHEBI:30616"/>
    </ligand>
</feature>
<dbReference type="CDD" id="cd14014">
    <property type="entry name" value="STKc_PknB_like"/>
    <property type="match status" value="1"/>
</dbReference>
<keyword evidence="2" id="KW-0723">Serine/threonine-protein kinase</keyword>
<evidence type="ECO:0000256" key="6">
    <source>
        <dbReference type="ARBA" id="ARBA00022840"/>
    </source>
</evidence>
<dbReference type="Pfam" id="PF00069">
    <property type="entry name" value="Pkinase"/>
    <property type="match status" value="1"/>
</dbReference>
<name>A0ABW1FZ62_9ACTN</name>
<evidence type="ECO:0000313" key="12">
    <source>
        <dbReference type="Proteomes" id="UP001596174"/>
    </source>
</evidence>
<keyword evidence="3" id="KW-0808">Transferase</keyword>
<dbReference type="InterPro" id="IPR008271">
    <property type="entry name" value="Ser/Thr_kinase_AS"/>
</dbReference>
<proteinExistence type="predicted"/>
<keyword evidence="9" id="KW-0472">Membrane</keyword>
<keyword evidence="5 11" id="KW-0418">Kinase</keyword>
<dbReference type="Gene3D" id="1.10.510.10">
    <property type="entry name" value="Transferase(Phosphotransferase) domain 1"/>
    <property type="match status" value="1"/>
</dbReference>
<reference evidence="12" key="1">
    <citation type="journal article" date="2019" name="Int. J. Syst. Evol. Microbiol.">
        <title>The Global Catalogue of Microorganisms (GCM) 10K type strain sequencing project: providing services to taxonomists for standard genome sequencing and annotation.</title>
        <authorList>
            <consortium name="The Broad Institute Genomics Platform"/>
            <consortium name="The Broad Institute Genome Sequencing Center for Infectious Disease"/>
            <person name="Wu L."/>
            <person name="Ma J."/>
        </authorList>
    </citation>
    <scope>NUCLEOTIDE SEQUENCE [LARGE SCALE GENOMIC DNA]</scope>
    <source>
        <strain evidence="12">JCM 4816</strain>
    </source>
</reference>
<keyword evidence="4 7" id="KW-0547">Nucleotide-binding</keyword>
<dbReference type="SUPFAM" id="SSF56112">
    <property type="entry name" value="Protein kinase-like (PK-like)"/>
    <property type="match status" value="1"/>
</dbReference>
<evidence type="ECO:0000256" key="3">
    <source>
        <dbReference type="ARBA" id="ARBA00022679"/>
    </source>
</evidence>
<keyword evidence="12" id="KW-1185">Reference proteome</keyword>
<dbReference type="RefSeq" id="WP_380580799.1">
    <property type="nucleotide sequence ID" value="NZ_JBHSQJ010000021.1"/>
</dbReference>
<dbReference type="PANTHER" id="PTHR43289">
    <property type="entry name" value="MITOGEN-ACTIVATED PROTEIN KINASE KINASE KINASE 20-RELATED"/>
    <property type="match status" value="1"/>
</dbReference>
<dbReference type="Gene3D" id="3.30.200.20">
    <property type="entry name" value="Phosphorylase Kinase, domain 1"/>
    <property type="match status" value="1"/>
</dbReference>
<evidence type="ECO:0000256" key="4">
    <source>
        <dbReference type="ARBA" id="ARBA00022741"/>
    </source>
</evidence>
<dbReference type="PROSITE" id="PS00107">
    <property type="entry name" value="PROTEIN_KINASE_ATP"/>
    <property type="match status" value="1"/>
</dbReference>
<accession>A0ABW1FZ62</accession>
<dbReference type="InterPro" id="IPR011009">
    <property type="entry name" value="Kinase-like_dom_sf"/>
</dbReference>
<feature type="compositionally biased region" description="Pro residues" evidence="8">
    <location>
        <begin position="330"/>
        <end position="345"/>
    </location>
</feature>
<protein>
    <recommendedName>
        <fullName evidence="1">non-specific serine/threonine protein kinase</fullName>
        <ecNumber evidence="1">2.7.11.1</ecNumber>
    </recommendedName>
</protein>
<keyword evidence="6 7" id="KW-0067">ATP-binding</keyword>
<feature type="compositionally biased region" description="Low complexity" evidence="8">
    <location>
        <begin position="380"/>
        <end position="400"/>
    </location>
</feature>
<dbReference type="PROSITE" id="PS50011">
    <property type="entry name" value="PROTEIN_KINASE_DOM"/>
    <property type="match status" value="1"/>
</dbReference>
<dbReference type="SMART" id="SM00220">
    <property type="entry name" value="S_TKc"/>
    <property type="match status" value="1"/>
</dbReference>
<evidence type="ECO:0000259" key="10">
    <source>
        <dbReference type="PROSITE" id="PS50011"/>
    </source>
</evidence>
<dbReference type="EMBL" id="JBHSQJ010000021">
    <property type="protein sequence ID" value="MFC5906911.1"/>
    <property type="molecule type" value="Genomic_DNA"/>
</dbReference>
<dbReference type="Proteomes" id="UP001596174">
    <property type="component" value="Unassembled WGS sequence"/>
</dbReference>
<evidence type="ECO:0000256" key="1">
    <source>
        <dbReference type="ARBA" id="ARBA00012513"/>
    </source>
</evidence>
<sequence length="568" mass="61254">MGTDTERLLAGRYLLGRRLGRGGMGTVWRATDQMLDREVAVKELSVGHLAEEDLQIVSSRMKQEARAAARIKHPGVITIHDVLEQDGKPWIVMELVDGRSLAELVEQEGTLTPREAARIGAQVLTALHRGHQVGVIHRDVKPANVLLERGTGRVVLTDFGIATFEGDSALTRTGDLVGSPDYLAPERVHGGRPGPESDLWGLGATLYAAVEGQSPFRRESPLTTLAAVVSEPLPEPRNAGALAPVLQALMAKEPAGRPSTEDAIRMLEDVAAGHTTSFAVPGPLHTPTRGVPVVDRQEPYQPTELVPRQQPGPVVPEQPTGPTVLQQQAPPEPPVTSRSAPPPAAPRRRRGAWAWIVVAGIVAAAIGGGVAYKLNSHAQAGPSANPPASSSPDPSGSPSPVQSQHAVPDQQLPTGYHWVHDPVGFSFPLPDTSQWTRNDDRGLLAITYGTGGAGDLYRIVFGVTPGQAETPLQHAQEMSAANAKQFSSYRLKGLEENTYHGMPGALWEFTLDATLKDGQTHHLHGKEQLFKDPKTGTEYDLYVVYPEDSWLASGYGRFTTLCQYFTWR</sequence>
<evidence type="ECO:0000256" key="9">
    <source>
        <dbReference type="SAM" id="Phobius"/>
    </source>
</evidence>
<dbReference type="EC" id="2.7.11.1" evidence="1"/>
<gene>
    <name evidence="11" type="ORF">ACFP3V_06750</name>
</gene>
<keyword evidence="9" id="KW-0812">Transmembrane</keyword>
<evidence type="ECO:0000256" key="7">
    <source>
        <dbReference type="PROSITE-ProRule" id="PRU10141"/>
    </source>
</evidence>
<evidence type="ECO:0000256" key="8">
    <source>
        <dbReference type="SAM" id="MobiDB-lite"/>
    </source>
</evidence>
<dbReference type="InterPro" id="IPR017441">
    <property type="entry name" value="Protein_kinase_ATP_BS"/>
</dbReference>
<feature type="compositionally biased region" description="Polar residues" evidence="8">
    <location>
        <begin position="320"/>
        <end position="329"/>
    </location>
</feature>
<comment type="caution">
    <text evidence="11">The sequence shown here is derived from an EMBL/GenBank/DDBJ whole genome shotgun (WGS) entry which is preliminary data.</text>
</comment>
<evidence type="ECO:0000256" key="2">
    <source>
        <dbReference type="ARBA" id="ARBA00022527"/>
    </source>
</evidence>
<dbReference type="InterPro" id="IPR000719">
    <property type="entry name" value="Prot_kinase_dom"/>
</dbReference>
<keyword evidence="9" id="KW-1133">Transmembrane helix</keyword>
<feature type="domain" description="Protein kinase" evidence="10">
    <location>
        <begin position="13"/>
        <end position="277"/>
    </location>
</feature>
<dbReference type="PROSITE" id="PS00108">
    <property type="entry name" value="PROTEIN_KINASE_ST"/>
    <property type="match status" value="1"/>
</dbReference>
<feature type="transmembrane region" description="Helical" evidence="9">
    <location>
        <begin position="352"/>
        <end position="372"/>
    </location>
</feature>
<evidence type="ECO:0000256" key="5">
    <source>
        <dbReference type="ARBA" id="ARBA00022777"/>
    </source>
</evidence>
<feature type="region of interest" description="Disordered" evidence="8">
    <location>
        <begin position="303"/>
        <end position="346"/>
    </location>
</feature>
<dbReference type="GO" id="GO:0016301">
    <property type="term" value="F:kinase activity"/>
    <property type="evidence" value="ECO:0007669"/>
    <property type="project" value="UniProtKB-KW"/>
</dbReference>
<evidence type="ECO:0000313" key="11">
    <source>
        <dbReference type="EMBL" id="MFC5906911.1"/>
    </source>
</evidence>
<dbReference type="PANTHER" id="PTHR43289:SF6">
    <property type="entry name" value="SERINE_THREONINE-PROTEIN KINASE NEKL-3"/>
    <property type="match status" value="1"/>
</dbReference>
<organism evidence="11 12">
    <name type="scientific">Streptacidiphilus monticola</name>
    <dbReference type="NCBI Taxonomy" id="2161674"/>
    <lineage>
        <taxon>Bacteria</taxon>
        <taxon>Bacillati</taxon>
        <taxon>Actinomycetota</taxon>
        <taxon>Actinomycetes</taxon>
        <taxon>Kitasatosporales</taxon>
        <taxon>Streptomycetaceae</taxon>
        <taxon>Streptacidiphilus</taxon>
    </lineage>
</organism>